<dbReference type="EMBL" id="JALJOT010000004">
    <property type="protein sequence ID" value="KAK9915500.1"/>
    <property type="molecule type" value="Genomic_DNA"/>
</dbReference>
<dbReference type="InterPro" id="IPR019324">
    <property type="entry name" value="MPP6"/>
</dbReference>
<proteinExistence type="predicted"/>
<gene>
    <name evidence="2" type="ORF">WJX75_000001</name>
</gene>
<dbReference type="Proteomes" id="UP001491310">
    <property type="component" value="Unassembled WGS sequence"/>
</dbReference>
<evidence type="ECO:0000313" key="3">
    <source>
        <dbReference type="Proteomes" id="UP001491310"/>
    </source>
</evidence>
<organism evidence="2 3">
    <name type="scientific">Coccomyxa subellipsoidea</name>
    <dbReference type="NCBI Taxonomy" id="248742"/>
    <lineage>
        <taxon>Eukaryota</taxon>
        <taxon>Viridiplantae</taxon>
        <taxon>Chlorophyta</taxon>
        <taxon>core chlorophytes</taxon>
        <taxon>Trebouxiophyceae</taxon>
        <taxon>Trebouxiophyceae incertae sedis</taxon>
        <taxon>Coccomyxaceae</taxon>
        <taxon>Coccomyxa</taxon>
    </lineage>
</organism>
<name>A0ABR2YUK0_9CHLO</name>
<feature type="region of interest" description="Disordered" evidence="1">
    <location>
        <begin position="1"/>
        <end position="20"/>
    </location>
</feature>
<dbReference type="Pfam" id="PF10175">
    <property type="entry name" value="MPP6"/>
    <property type="match status" value="1"/>
</dbReference>
<evidence type="ECO:0000313" key="2">
    <source>
        <dbReference type="EMBL" id="KAK9915500.1"/>
    </source>
</evidence>
<keyword evidence="3" id="KW-1185">Reference proteome</keyword>
<reference evidence="2 3" key="1">
    <citation type="journal article" date="2024" name="Nat. Commun.">
        <title>Phylogenomics reveals the evolutionary origins of lichenization in chlorophyte algae.</title>
        <authorList>
            <person name="Puginier C."/>
            <person name="Libourel C."/>
            <person name="Otte J."/>
            <person name="Skaloud P."/>
            <person name="Haon M."/>
            <person name="Grisel S."/>
            <person name="Petersen M."/>
            <person name="Berrin J.G."/>
            <person name="Delaux P.M."/>
            <person name="Dal Grande F."/>
            <person name="Keller J."/>
        </authorList>
    </citation>
    <scope>NUCLEOTIDE SEQUENCE [LARGE SCALE GENOMIC DNA]</scope>
    <source>
        <strain evidence="2 3">SAG 216-7</strain>
    </source>
</reference>
<accession>A0ABR2YUK0</accession>
<dbReference type="PANTHER" id="PTHR13582">
    <property type="entry name" value="M-PHASE PHOSPHOPROTEIN 6"/>
    <property type="match status" value="1"/>
</dbReference>
<evidence type="ECO:0008006" key="4">
    <source>
        <dbReference type="Google" id="ProtNLM"/>
    </source>
</evidence>
<protein>
    <recommendedName>
        <fullName evidence="4">M-phase phosphoprotein 6</fullName>
    </recommendedName>
</protein>
<sequence>MAKMGVEDPDGSTGKKGFSSRILQMKFMQRKQEKRKAEEIVEQVAEPEAEDAQWVASGSQRGCVLIYESDPPPGALLGRMAFGGFSPEAEKLQKEAEERLEAAKAGKSDTPIVSDLEMARNLGQKEDRVSSMRMQKKKVRRK</sequence>
<dbReference type="PANTHER" id="PTHR13582:SF0">
    <property type="entry name" value="M-PHASE PHOSPHOPROTEIN 6"/>
    <property type="match status" value="1"/>
</dbReference>
<evidence type="ECO:0000256" key="1">
    <source>
        <dbReference type="SAM" id="MobiDB-lite"/>
    </source>
</evidence>
<feature type="region of interest" description="Disordered" evidence="1">
    <location>
        <begin position="119"/>
        <end position="142"/>
    </location>
</feature>
<comment type="caution">
    <text evidence="2">The sequence shown here is derived from an EMBL/GenBank/DDBJ whole genome shotgun (WGS) entry which is preliminary data.</text>
</comment>